<dbReference type="CDD" id="cd10447">
    <property type="entry name" value="GIY-YIG_unchar_2"/>
    <property type="match status" value="1"/>
</dbReference>
<evidence type="ECO:0000313" key="2">
    <source>
        <dbReference type="Proteomes" id="UP001595533"/>
    </source>
</evidence>
<reference evidence="2" key="1">
    <citation type="journal article" date="2019" name="Int. J. Syst. Evol. Microbiol.">
        <title>The Global Catalogue of Microorganisms (GCM) 10K type strain sequencing project: providing services to taxonomists for standard genome sequencing and annotation.</title>
        <authorList>
            <consortium name="The Broad Institute Genomics Platform"/>
            <consortium name="The Broad Institute Genome Sequencing Center for Infectious Disease"/>
            <person name="Wu L."/>
            <person name="Ma J."/>
        </authorList>
    </citation>
    <scope>NUCLEOTIDE SEQUENCE [LARGE SCALE GENOMIC DNA]</scope>
    <source>
        <strain evidence="2">KCTC 42953</strain>
    </source>
</reference>
<dbReference type="Proteomes" id="UP001595533">
    <property type="component" value="Unassembled WGS sequence"/>
</dbReference>
<sequence length="298" mass="34088">MQTNPYTIRLFMPTGSPSSLKIIEKMNWTGVGVEFARRDWKLHRSRPEFKNAGVYILVGYEEGEDKPKVYIGQSDNFKDRFDKHVLEKDFWDRAIVFVSSNNELNRAHITWLEYKLVQIANEAQRSVVENGNNPKEPNLSEFEKADINQFLREILSILPLIELKVFEKPEKIVLDEAQPKGITDPLNTIVVPAQEDGFNEVFLGEDCWYAIRIGGGKLDKIKYIAAYQTSPISAVTHYAEVDSIEPYGEGDKYKLNFKGKAIKVGPIHYGNAKQGTMQSPRYTSFNKLMQAKVVDDLF</sequence>
<keyword evidence="2" id="KW-1185">Reference proteome</keyword>
<evidence type="ECO:0000313" key="1">
    <source>
        <dbReference type="EMBL" id="MFC3193374.1"/>
    </source>
</evidence>
<dbReference type="RefSeq" id="WP_077410052.1">
    <property type="nucleotide sequence ID" value="NZ_JBHRTS010000002.1"/>
</dbReference>
<organism evidence="1 2">
    <name type="scientific">Marinicella sediminis</name>
    <dbReference type="NCBI Taxonomy" id="1792834"/>
    <lineage>
        <taxon>Bacteria</taxon>
        <taxon>Pseudomonadati</taxon>
        <taxon>Pseudomonadota</taxon>
        <taxon>Gammaproteobacteria</taxon>
        <taxon>Lysobacterales</taxon>
        <taxon>Marinicellaceae</taxon>
        <taxon>Marinicella</taxon>
    </lineage>
</organism>
<gene>
    <name evidence="1" type="ORF">ACFODZ_03855</name>
</gene>
<proteinExistence type="predicted"/>
<accession>A0ABV7J5Y6</accession>
<protein>
    <submittedName>
        <fullName evidence="1">GIY-YIG nuclease family protein</fullName>
    </submittedName>
</protein>
<dbReference type="EMBL" id="JBHRTS010000002">
    <property type="protein sequence ID" value="MFC3193374.1"/>
    <property type="molecule type" value="Genomic_DNA"/>
</dbReference>
<name>A0ABV7J5Y6_9GAMM</name>
<comment type="caution">
    <text evidence="1">The sequence shown here is derived from an EMBL/GenBank/DDBJ whole genome shotgun (WGS) entry which is preliminary data.</text>
</comment>